<evidence type="ECO:0000256" key="10">
    <source>
        <dbReference type="ARBA" id="ARBA00049406"/>
    </source>
</evidence>
<keyword evidence="8" id="KW-0663">Pyridoxal phosphate</keyword>
<dbReference type="GO" id="GO:0030170">
    <property type="term" value="F:pyridoxal phosphate binding"/>
    <property type="evidence" value="ECO:0007669"/>
    <property type="project" value="InterPro"/>
</dbReference>
<dbReference type="CDD" id="cd01562">
    <property type="entry name" value="Thr-dehyd"/>
    <property type="match status" value="1"/>
</dbReference>
<dbReference type="GO" id="GO:0030378">
    <property type="term" value="F:serine racemase activity"/>
    <property type="evidence" value="ECO:0007669"/>
    <property type="project" value="TreeGrafter"/>
</dbReference>
<reference evidence="12" key="1">
    <citation type="submission" date="2022-01" db="EMBL/GenBank/DDBJ databases">
        <authorList>
            <person name="Braso-Vives M."/>
        </authorList>
    </citation>
    <scope>NUCLEOTIDE SEQUENCE</scope>
</reference>
<feature type="domain" description="Tryptophan synthase beta chain-like PALP" evidence="11">
    <location>
        <begin position="23"/>
        <end position="320"/>
    </location>
</feature>
<dbReference type="EC" id="4.3.1.17" evidence="6"/>
<dbReference type="Proteomes" id="UP000838412">
    <property type="component" value="Chromosome 8"/>
</dbReference>
<dbReference type="EMBL" id="OV696693">
    <property type="protein sequence ID" value="CAH1271512.1"/>
    <property type="molecule type" value="Genomic_DNA"/>
</dbReference>
<dbReference type="AlphaFoldDB" id="A0A8K0ACM6"/>
<evidence type="ECO:0000256" key="9">
    <source>
        <dbReference type="ARBA" id="ARBA00023239"/>
    </source>
</evidence>
<evidence type="ECO:0000313" key="12">
    <source>
        <dbReference type="EMBL" id="CAH1271512.1"/>
    </source>
</evidence>
<comment type="cofactor">
    <cofactor evidence="1">
        <name>Ca(2+)</name>
        <dbReference type="ChEBI" id="CHEBI:29108"/>
    </cofactor>
</comment>
<dbReference type="GO" id="GO:0018114">
    <property type="term" value="F:threonine racemase activity"/>
    <property type="evidence" value="ECO:0007669"/>
    <property type="project" value="TreeGrafter"/>
</dbReference>
<dbReference type="Gene3D" id="3.40.50.1100">
    <property type="match status" value="2"/>
</dbReference>
<comment type="cofactor">
    <cofactor evidence="2">
        <name>pyridoxal 5'-phosphate</name>
        <dbReference type="ChEBI" id="CHEBI:597326"/>
    </cofactor>
</comment>
<evidence type="ECO:0000256" key="6">
    <source>
        <dbReference type="ARBA" id="ARBA00012093"/>
    </source>
</evidence>
<comment type="cofactor">
    <cofactor evidence="3">
        <name>Mn(2+)</name>
        <dbReference type="ChEBI" id="CHEBI:29035"/>
    </cofactor>
</comment>
<dbReference type="OrthoDB" id="4418812at2759"/>
<comment type="catalytic activity">
    <reaction evidence="10">
        <text>L-serine = pyruvate + NH4(+)</text>
        <dbReference type="Rhea" id="RHEA:19169"/>
        <dbReference type="ChEBI" id="CHEBI:15361"/>
        <dbReference type="ChEBI" id="CHEBI:28938"/>
        <dbReference type="ChEBI" id="CHEBI:33384"/>
        <dbReference type="EC" id="4.3.1.17"/>
    </reaction>
</comment>
<evidence type="ECO:0000256" key="7">
    <source>
        <dbReference type="ARBA" id="ARBA00022842"/>
    </source>
</evidence>
<dbReference type="GO" id="GO:0070179">
    <property type="term" value="P:D-serine biosynthetic process"/>
    <property type="evidence" value="ECO:0007669"/>
    <property type="project" value="TreeGrafter"/>
</dbReference>
<dbReference type="Pfam" id="PF00291">
    <property type="entry name" value="PALP"/>
    <property type="match status" value="1"/>
</dbReference>
<evidence type="ECO:0000259" key="11">
    <source>
        <dbReference type="Pfam" id="PF00291"/>
    </source>
</evidence>
<keyword evidence="9" id="KW-0456">Lyase</keyword>
<dbReference type="InterPro" id="IPR001926">
    <property type="entry name" value="TrpB-like_PALP"/>
</dbReference>
<evidence type="ECO:0000256" key="4">
    <source>
        <dbReference type="ARBA" id="ARBA00001946"/>
    </source>
</evidence>
<gene>
    <name evidence="12" type="primary">SRR</name>
    <name evidence="12" type="ORF">BLAG_LOCUS23513</name>
</gene>
<protein>
    <recommendedName>
        <fullName evidence="6">L-serine ammonia-lyase</fullName>
        <ecNumber evidence="6">4.3.1.17</ecNumber>
    </recommendedName>
</protein>
<dbReference type="FunFam" id="3.40.50.1100:FF:000007">
    <property type="entry name" value="L-threonine dehydratase catabolic TdcB"/>
    <property type="match status" value="1"/>
</dbReference>
<comment type="cofactor">
    <cofactor evidence="4">
        <name>Mg(2+)</name>
        <dbReference type="ChEBI" id="CHEBI:18420"/>
    </cofactor>
</comment>
<dbReference type="SUPFAM" id="SSF53686">
    <property type="entry name" value="Tryptophan synthase beta subunit-like PLP-dependent enzymes"/>
    <property type="match status" value="1"/>
</dbReference>
<dbReference type="GO" id="GO:0000287">
    <property type="term" value="F:magnesium ion binding"/>
    <property type="evidence" value="ECO:0007669"/>
    <property type="project" value="TreeGrafter"/>
</dbReference>
<evidence type="ECO:0000256" key="5">
    <source>
        <dbReference type="ARBA" id="ARBA00010869"/>
    </source>
</evidence>
<sequence>MASAGKSYCISFQNIQAALSTVKPFVKKTPVMTCSHLNRLANRNLFFKCENLQKTGSFKFRGACNAVSKVVASNQDGPDRELSVVTHSSGNHAQAVSLAAQVQGVTAHIVMPSNSPAVKKEAVKSYGGLIVECEPTEQSRVDTADQVAEKTGATMVHPNQSPEVMAGQGTMVFEILEQVERVDAIVVPVGGGGMLSGISVAAKELCPHAKIYAAEPKNADDCAVSMARGERTPLPAPPVTMCDALKTSIGPRTWPIIRDHVDDVITVTEEEIKAAMRLVWERMKLVIEPSSAVGVAAVMTDKFRKLPANAHQNVVVILCGGNVDLEHLPWMSQN</sequence>
<organism evidence="12 13">
    <name type="scientific">Branchiostoma lanceolatum</name>
    <name type="common">Common lancelet</name>
    <name type="synonym">Amphioxus lanceolatum</name>
    <dbReference type="NCBI Taxonomy" id="7740"/>
    <lineage>
        <taxon>Eukaryota</taxon>
        <taxon>Metazoa</taxon>
        <taxon>Chordata</taxon>
        <taxon>Cephalochordata</taxon>
        <taxon>Leptocardii</taxon>
        <taxon>Amphioxiformes</taxon>
        <taxon>Branchiostomatidae</taxon>
        <taxon>Branchiostoma</taxon>
    </lineage>
</organism>
<evidence type="ECO:0000313" key="13">
    <source>
        <dbReference type="Proteomes" id="UP000838412"/>
    </source>
</evidence>
<dbReference type="GO" id="GO:0003941">
    <property type="term" value="F:L-serine ammonia-lyase activity"/>
    <property type="evidence" value="ECO:0007669"/>
    <property type="project" value="UniProtKB-EC"/>
</dbReference>
<keyword evidence="13" id="KW-1185">Reference proteome</keyword>
<dbReference type="PROSITE" id="PS00165">
    <property type="entry name" value="DEHYDRATASE_SER_THR"/>
    <property type="match status" value="1"/>
</dbReference>
<evidence type="ECO:0000256" key="8">
    <source>
        <dbReference type="ARBA" id="ARBA00022898"/>
    </source>
</evidence>
<evidence type="ECO:0000256" key="2">
    <source>
        <dbReference type="ARBA" id="ARBA00001933"/>
    </source>
</evidence>
<dbReference type="PANTHER" id="PTHR43050">
    <property type="entry name" value="SERINE / THREONINE RACEMASE FAMILY MEMBER"/>
    <property type="match status" value="1"/>
</dbReference>
<dbReference type="GO" id="GO:0005524">
    <property type="term" value="F:ATP binding"/>
    <property type="evidence" value="ECO:0007669"/>
    <property type="project" value="TreeGrafter"/>
</dbReference>
<comment type="similarity">
    <text evidence="5">Belongs to the serine/threonine dehydratase family.</text>
</comment>
<dbReference type="PANTHER" id="PTHR43050:SF1">
    <property type="entry name" value="SERINE RACEMASE"/>
    <property type="match status" value="1"/>
</dbReference>
<name>A0A8K0ACM6_BRALA</name>
<evidence type="ECO:0000256" key="3">
    <source>
        <dbReference type="ARBA" id="ARBA00001936"/>
    </source>
</evidence>
<accession>A0A8K0ACM6</accession>
<evidence type="ECO:0000256" key="1">
    <source>
        <dbReference type="ARBA" id="ARBA00001913"/>
    </source>
</evidence>
<dbReference type="InterPro" id="IPR000634">
    <property type="entry name" value="Ser/Thr_deHydtase_PyrdxlP-BS"/>
</dbReference>
<keyword evidence="7" id="KW-0460">Magnesium</keyword>
<dbReference type="InterPro" id="IPR036052">
    <property type="entry name" value="TrpB-like_PALP_sf"/>
</dbReference>
<proteinExistence type="inferred from homology"/>